<organism evidence="2">
    <name type="scientific">Bacteroides fragilis</name>
    <dbReference type="NCBI Taxonomy" id="817"/>
    <lineage>
        <taxon>Bacteria</taxon>
        <taxon>Pseudomonadati</taxon>
        <taxon>Bacteroidota</taxon>
        <taxon>Bacteroidia</taxon>
        <taxon>Bacteroidales</taxon>
        <taxon>Bacteroidaceae</taxon>
        <taxon>Bacteroides</taxon>
    </lineage>
</organism>
<dbReference type="AlphaFoldDB" id="A0A0I9SAT9"/>
<dbReference type="EMBL" id="JMZZ02000103">
    <property type="protein sequence ID" value="KFX75265.1"/>
    <property type="molecule type" value="Genomic_DNA"/>
</dbReference>
<dbReference type="Pfam" id="PF13443">
    <property type="entry name" value="HTH_26"/>
    <property type="match status" value="1"/>
</dbReference>
<dbReference type="SUPFAM" id="SSF47413">
    <property type="entry name" value="lambda repressor-like DNA-binding domains"/>
    <property type="match status" value="1"/>
</dbReference>
<comment type="caution">
    <text evidence="2">The sequence shown here is derived from an EMBL/GenBank/DDBJ whole genome shotgun (WGS) entry which is preliminary data.</text>
</comment>
<reference evidence="2" key="1">
    <citation type="book" date="2014" name="THE 24TH EUROPEAN CONGRESS OF CLINICAL MICROBIOLOGY AND INFECTIOUS DISEASES" publisher="ECCMID 2014" city="Barcelona, Spain">
        <title>Identification of resistance genes in three multidrug-resistant Bacteroides fragilis isolates by whole genome sequencing.</title>
        <editorList>
            <person name="Unknown"/>
            <person name="A."/>
        </editorList>
        <authorList>
            <person name="Sydenham T.V."/>
            <person name="Hasman H."/>
            <person name="Wang M."/>
            <person name="Soki J."/>
            <person name="Nagy E."/>
            <person name="Justesen U.S."/>
        </authorList>
    </citation>
    <scope>NUCLEOTIDE SEQUENCE</scope>
    <source>
        <strain evidence="2">DCMOUH0018B</strain>
    </source>
</reference>
<feature type="domain" description="HTH cro/C1-type" evidence="1">
    <location>
        <begin position="3"/>
        <end position="57"/>
    </location>
</feature>
<dbReference type="RefSeq" id="WP_044300058.1">
    <property type="nucleotide sequence ID" value="NZ_CAEUHN010000012.1"/>
</dbReference>
<dbReference type="CDD" id="cd00093">
    <property type="entry name" value="HTH_XRE"/>
    <property type="match status" value="1"/>
</dbReference>
<reference evidence="2" key="2">
    <citation type="submission" date="2014-07" db="EMBL/GenBank/DDBJ databases">
        <title>Genetics and epidemiology of antimicrobial resistance in B. fragilis group.</title>
        <authorList>
            <person name="Sydenham T.V."/>
            <person name="Hasman H."/>
            <person name="Kemp M."/>
            <person name="Justesen U.S."/>
        </authorList>
    </citation>
    <scope>NUCLEOTIDE SEQUENCE [LARGE SCALE GENOMIC DNA]</scope>
    <source>
        <strain evidence="2">DCMOUH0018B</strain>
    </source>
</reference>
<gene>
    <name evidence="2" type="ORF">EE52_0207360</name>
</gene>
<dbReference type="InterPro" id="IPR001387">
    <property type="entry name" value="Cro/C1-type_HTH"/>
</dbReference>
<proteinExistence type="predicted"/>
<accession>A0A0I9SAT9</accession>
<name>A0A0I9SAT9_BACFG</name>
<dbReference type="Gene3D" id="1.10.260.40">
    <property type="entry name" value="lambda repressor-like DNA-binding domains"/>
    <property type="match status" value="1"/>
</dbReference>
<dbReference type="PATRIC" id="fig|817.53.peg.1524"/>
<sequence>MRIKELLREKGITAKELASMIGMTETGLSIAMGENGNPPLKRLEQIATALGVSVIELFDKPTEGIIHCPHCGKEIKLNPEV</sequence>
<dbReference type="SMART" id="SM00530">
    <property type="entry name" value="HTH_XRE"/>
    <property type="match status" value="1"/>
</dbReference>
<dbReference type="InterPro" id="IPR010982">
    <property type="entry name" value="Lambda_DNA-bd_dom_sf"/>
</dbReference>
<dbReference type="GO" id="GO:0003677">
    <property type="term" value="F:DNA binding"/>
    <property type="evidence" value="ECO:0007669"/>
    <property type="project" value="InterPro"/>
</dbReference>
<evidence type="ECO:0000259" key="1">
    <source>
        <dbReference type="PROSITE" id="PS50943"/>
    </source>
</evidence>
<protein>
    <submittedName>
        <fullName evidence="2">Regulator</fullName>
    </submittedName>
</protein>
<dbReference type="PROSITE" id="PS50943">
    <property type="entry name" value="HTH_CROC1"/>
    <property type="match status" value="1"/>
</dbReference>
<evidence type="ECO:0000313" key="2">
    <source>
        <dbReference type="EMBL" id="KFX75265.1"/>
    </source>
</evidence>